<keyword evidence="2" id="KW-0521">NADP</keyword>
<dbReference type="Gene3D" id="3.40.50.720">
    <property type="entry name" value="NAD(P)-binding Rossmann-like Domain"/>
    <property type="match status" value="1"/>
</dbReference>
<dbReference type="RefSeq" id="XP_062530432.1">
    <property type="nucleotide sequence ID" value="XM_062674448.1"/>
</dbReference>
<dbReference type="PRINTS" id="PR00081">
    <property type="entry name" value="GDHRDH"/>
</dbReference>
<evidence type="ECO:0008006" key="6">
    <source>
        <dbReference type="Google" id="ProtNLM"/>
    </source>
</evidence>
<dbReference type="Pfam" id="PF00106">
    <property type="entry name" value="adh_short"/>
    <property type="match status" value="1"/>
</dbReference>
<dbReference type="EnsemblMetazoa" id="XM_004926144.4">
    <property type="protein sequence ID" value="XP_004926201.1"/>
    <property type="gene ID" value="LOC101741955"/>
</dbReference>
<dbReference type="InterPro" id="IPR036291">
    <property type="entry name" value="NAD(P)-bd_dom_sf"/>
</dbReference>
<reference evidence="4" key="2">
    <citation type="submission" date="2022-06" db="UniProtKB">
        <authorList>
            <consortium name="EnsemblMetazoa"/>
        </authorList>
    </citation>
    <scope>IDENTIFICATION</scope>
    <source>
        <strain evidence="4">p50T (Dazao)</strain>
    </source>
</reference>
<dbReference type="PANTHER" id="PTHR43963">
    <property type="entry name" value="CARBONYL REDUCTASE 1-RELATED"/>
    <property type="match status" value="1"/>
</dbReference>
<sequence length="282" mass="32230">MSQKVAIIINGTNILGLAIVKALSEKLNGTVYFTASDEEEGLKATENFNNIGLYPKFLLAQITDKPALKKIADTIQMNHGSFDILINNTEDLKQCEDFPTYEEAKNVIDSKYKSLLIVEQYLFPLLKDSGRVINVTNAYGHLSNIKNDKWIKTLTAPDLTVEQIDNLFVEEYLRSLENGKFDKKWFSDDGKIAEYKISMVARTALTFVWQNKYKSRNICVNAVYPRLLALDMESAEESIKAILYLIFEASPKLTGTFMWHNKKLIDWYDTESDYSCKDVTLE</sequence>
<accession>A0A8R2AT96</accession>
<protein>
    <recommendedName>
        <fullName evidence="6">Carbonyl reductase</fullName>
    </recommendedName>
</protein>
<evidence type="ECO:0000256" key="2">
    <source>
        <dbReference type="ARBA" id="ARBA00022857"/>
    </source>
</evidence>
<organism evidence="4 5">
    <name type="scientific">Bombyx mori</name>
    <name type="common">Silk moth</name>
    <dbReference type="NCBI Taxonomy" id="7091"/>
    <lineage>
        <taxon>Eukaryota</taxon>
        <taxon>Metazoa</taxon>
        <taxon>Ecdysozoa</taxon>
        <taxon>Arthropoda</taxon>
        <taxon>Hexapoda</taxon>
        <taxon>Insecta</taxon>
        <taxon>Pterygota</taxon>
        <taxon>Neoptera</taxon>
        <taxon>Endopterygota</taxon>
        <taxon>Lepidoptera</taxon>
        <taxon>Glossata</taxon>
        <taxon>Ditrysia</taxon>
        <taxon>Bombycoidea</taxon>
        <taxon>Bombycidae</taxon>
        <taxon>Bombycinae</taxon>
        <taxon>Bombyx</taxon>
    </lineage>
</organism>
<dbReference type="PANTHER" id="PTHR43963:SF6">
    <property type="entry name" value="CHAIN DEHYDROGENASE FAMILY PROTEIN, PUTATIVE (AFU_ORTHOLOGUE AFUA_3G15350)-RELATED"/>
    <property type="match status" value="1"/>
</dbReference>
<dbReference type="KEGG" id="bmor:101741955"/>
<dbReference type="SUPFAM" id="SSF51735">
    <property type="entry name" value="NAD(P)-binding Rossmann-fold domains"/>
    <property type="match status" value="1"/>
</dbReference>
<dbReference type="AlphaFoldDB" id="A0A8R2AT96"/>
<evidence type="ECO:0000256" key="1">
    <source>
        <dbReference type="ARBA" id="ARBA00006484"/>
    </source>
</evidence>
<evidence type="ECO:0000313" key="5">
    <source>
        <dbReference type="Proteomes" id="UP000005204"/>
    </source>
</evidence>
<dbReference type="OrthoDB" id="7289984at2759"/>
<dbReference type="Proteomes" id="UP000005204">
    <property type="component" value="Unassembled WGS sequence"/>
</dbReference>
<comment type="similarity">
    <text evidence="1">Belongs to the short-chain dehydrogenases/reductases (SDR) family.</text>
</comment>
<keyword evidence="5" id="KW-1185">Reference proteome</keyword>
<evidence type="ECO:0000313" key="4">
    <source>
        <dbReference type="EnsemblMetazoa" id="XP_004926201.1"/>
    </source>
</evidence>
<dbReference type="GO" id="GO:0016491">
    <property type="term" value="F:oxidoreductase activity"/>
    <property type="evidence" value="ECO:0007669"/>
    <property type="project" value="UniProtKB-KW"/>
</dbReference>
<dbReference type="InterPro" id="IPR002347">
    <property type="entry name" value="SDR_fam"/>
</dbReference>
<name>A0A8R2AT96_BOMMO</name>
<reference evidence="5" key="1">
    <citation type="journal article" date="2008" name="Insect Biochem. Mol. Biol.">
        <title>The genome of a lepidopteran model insect, the silkworm Bombyx mori.</title>
        <authorList>
            <consortium name="International Silkworm Genome Consortium"/>
        </authorList>
    </citation>
    <scope>NUCLEOTIDE SEQUENCE [LARGE SCALE GENOMIC DNA]</scope>
    <source>
        <strain evidence="5">p50T</strain>
    </source>
</reference>
<proteinExistence type="inferred from homology"/>
<dbReference type="GeneID" id="101741955"/>
<keyword evidence="3" id="KW-0560">Oxidoreductase</keyword>
<evidence type="ECO:0000256" key="3">
    <source>
        <dbReference type="ARBA" id="ARBA00023002"/>
    </source>
</evidence>